<name>A0A1H8J0F2_9RHOB</name>
<evidence type="ECO:0000313" key="1">
    <source>
        <dbReference type="EMBL" id="SEN73647.1"/>
    </source>
</evidence>
<dbReference type="AlphaFoldDB" id="A0A1H8J0F2"/>
<accession>A0A1H8J0F2</accession>
<proteinExistence type="predicted"/>
<dbReference type="Proteomes" id="UP000182160">
    <property type="component" value="Unassembled WGS sequence"/>
</dbReference>
<sequence length="263" mass="29400">MVEALRDKGWACFATEPAVRDWAARARLVALARIADPQERAEWLQCERTWFVGVDTLPNDPEGRLDAGEPLTGAAFEAASTLYDRLPLHRGQVSVVYPGYPRPRAGEGEAAFRYRQRRDAAHVDGLLAVGETRRRMLRERHAYILGLPLSEAGPGASPLVVWEGSHHIMRRAFDAALGGVAPQHWGEVDLTEIYQAARREVFETCRRVPLHAPPGGAYMVHRLALHGVAPWGPGAEAPREGRMVAYFRPQFEDWSDDAWLRLP</sequence>
<evidence type="ECO:0000313" key="2">
    <source>
        <dbReference type="Proteomes" id="UP000182160"/>
    </source>
</evidence>
<protein>
    <recommendedName>
        <fullName evidence="3">Phytanoyl-CoA dioxygenase (PhyH)</fullName>
    </recommendedName>
</protein>
<reference evidence="1 2" key="1">
    <citation type="submission" date="2016-10" db="EMBL/GenBank/DDBJ databases">
        <authorList>
            <person name="de Groot N.N."/>
        </authorList>
    </citation>
    <scope>NUCLEOTIDE SEQUENCE [LARGE SCALE GENOMIC DNA]</scope>
    <source>
        <strain evidence="1 2">DSM 11457</strain>
    </source>
</reference>
<gene>
    <name evidence="1" type="ORF">SAMN04488077_12627</name>
</gene>
<evidence type="ECO:0008006" key="3">
    <source>
        <dbReference type="Google" id="ProtNLM"/>
    </source>
</evidence>
<organism evidence="1 2">
    <name type="scientific">Roseovarius tolerans</name>
    <dbReference type="NCBI Taxonomy" id="74031"/>
    <lineage>
        <taxon>Bacteria</taxon>
        <taxon>Pseudomonadati</taxon>
        <taxon>Pseudomonadota</taxon>
        <taxon>Alphaproteobacteria</taxon>
        <taxon>Rhodobacterales</taxon>
        <taxon>Roseobacteraceae</taxon>
        <taxon>Roseovarius</taxon>
    </lineage>
</organism>
<dbReference type="EMBL" id="FOBO01000026">
    <property type="protein sequence ID" value="SEN73647.1"/>
    <property type="molecule type" value="Genomic_DNA"/>
</dbReference>
<dbReference type="RefSeq" id="WP_074788213.1">
    <property type="nucleotide sequence ID" value="NZ_FOBO01000026.1"/>
</dbReference>
<dbReference type="SUPFAM" id="SSF51197">
    <property type="entry name" value="Clavaminate synthase-like"/>
    <property type="match status" value="1"/>
</dbReference>